<dbReference type="Pfam" id="PF22675">
    <property type="entry name" value="KH-I_KHDC4-BBP"/>
    <property type="match status" value="1"/>
</dbReference>
<sequence>MDYGAGGYEEGYGAPQEYANYGYGAPVLPPRGGMPPRGGPAPRGGGGPRGRGGPPRGGHPGQRPGPGGFGGGGQGFDGFGGGNPGFQPPYEQSPLDAEVEIVTREMHQEIGLLDQGGEYGEQFKNARRLLVTEVERLENNIDPEWLEVDVEKPIRLIRKVLIPTFRHPRFNYVGKVLGPKGTTLQNIAKQFKCHVYVLGRGSTRDRKQEEELLNSGDPAYAHYAGPLHVKIETNAPPSLAYQRVANVLDVLRQLLQPVKETHIPGITTGVPEGDDKDDKNGDDDDDDGDKELKGLKPQPGGGPRGQNRPPRGGPPGGRGGPGRGMGGPRGNGMGGRGGPPRGGGRGGPGGPMRRGGPPRGGGFAPY</sequence>
<gene>
    <name evidence="4" type="ORF">BXYJ_LOCUS600</name>
</gene>
<dbReference type="Proteomes" id="UP000582659">
    <property type="component" value="Unassembled WGS sequence"/>
</dbReference>
<dbReference type="Gene3D" id="3.30.1370.10">
    <property type="entry name" value="K Homology domain, type 1"/>
    <property type="match status" value="1"/>
</dbReference>
<dbReference type="InterPro" id="IPR055256">
    <property type="entry name" value="KH_1_KHDC4/BBP-like"/>
</dbReference>
<dbReference type="Proteomes" id="UP000095284">
    <property type="component" value="Unplaced"/>
</dbReference>
<feature type="compositionally biased region" description="Pro residues" evidence="2">
    <location>
        <begin position="27"/>
        <end position="39"/>
    </location>
</feature>
<evidence type="ECO:0000259" key="3">
    <source>
        <dbReference type="SMART" id="SM00322"/>
    </source>
</evidence>
<keyword evidence="1" id="KW-0694">RNA-binding</keyword>
<evidence type="ECO:0000313" key="4">
    <source>
        <dbReference type="EMBL" id="CAD5208364.1"/>
    </source>
</evidence>
<name>A0A1I7S1N9_BURXY</name>
<dbReference type="EMBL" id="CAJFDI010000001">
    <property type="protein sequence ID" value="CAD5208364.1"/>
    <property type="molecule type" value="Genomic_DNA"/>
</dbReference>
<dbReference type="AlphaFoldDB" id="A0A1I7S1N9"/>
<keyword evidence="7" id="KW-1185">Reference proteome</keyword>
<reference evidence="8" key="1">
    <citation type="submission" date="2016-11" db="UniProtKB">
        <authorList>
            <consortium name="WormBaseParasite"/>
        </authorList>
    </citation>
    <scope>IDENTIFICATION</scope>
</reference>
<dbReference type="GO" id="GO:0003729">
    <property type="term" value="F:mRNA binding"/>
    <property type="evidence" value="ECO:0007669"/>
    <property type="project" value="TreeGrafter"/>
</dbReference>
<dbReference type="InterPro" id="IPR004087">
    <property type="entry name" value="KH_dom"/>
</dbReference>
<evidence type="ECO:0000313" key="8">
    <source>
        <dbReference type="WBParaSite" id="BXY_0691700.1"/>
    </source>
</evidence>
<evidence type="ECO:0000313" key="5">
    <source>
        <dbReference type="EMBL" id="CAG9081199.1"/>
    </source>
</evidence>
<feature type="region of interest" description="Disordered" evidence="2">
    <location>
        <begin position="262"/>
        <end position="366"/>
    </location>
</feature>
<feature type="compositionally biased region" description="Gly residues" evidence="2">
    <location>
        <begin position="1"/>
        <end position="10"/>
    </location>
</feature>
<feature type="region of interest" description="Disordered" evidence="2">
    <location>
        <begin position="1"/>
        <end position="92"/>
    </location>
</feature>
<feature type="domain" description="K Homology" evidence="3">
    <location>
        <begin position="154"/>
        <end position="252"/>
    </location>
</feature>
<dbReference type="GO" id="GO:0005634">
    <property type="term" value="C:nucleus"/>
    <property type="evidence" value="ECO:0007669"/>
    <property type="project" value="TreeGrafter"/>
</dbReference>
<protein>
    <submittedName>
        <fullName evidence="4">(pine wood nematode) hypothetical protein</fullName>
    </submittedName>
    <submittedName>
        <fullName evidence="8">KH domain-containing protein</fullName>
    </submittedName>
</protein>
<dbReference type="Proteomes" id="UP000659654">
    <property type="component" value="Unassembled WGS sequence"/>
</dbReference>
<evidence type="ECO:0000313" key="7">
    <source>
        <dbReference type="Proteomes" id="UP000659654"/>
    </source>
</evidence>
<dbReference type="PANTHER" id="PTHR11208:SF42">
    <property type="entry name" value="QUAKING RELATED 54B, ISOFORM E"/>
    <property type="match status" value="1"/>
</dbReference>
<dbReference type="InterPro" id="IPR036612">
    <property type="entry name" value="KH_dom_type_1_sf"/>
</dbReference>
<proteinExistence type="predicted"/>
<evidence type="ECO:0000256" key="1">
    <source>
        <dbReference type="ARBA" id="ARBA00022884"/>
    </source>
</evidence>
<dbReference type="FunFam" id="3.30.1370.10:FF:000105">
    <property type="entry name" value="Protein CBG12765"/>
    <property type="match status" value="1"/>
</dbReference>
<dbReference type="InterPro" id="IPR045071">
    <property type="entry name" value="BBP-like"/>
</dbReference>
<dbReference type="SMART" id="SM00322">
    <property type="entry name" value="KH"/>
    <property type="match status" value="1"/>
</dbReference>
<dbReference type="EMBL" id="CAJFCV020000001">
    <property type="protein sequence ID" value="CAG9081199.1"/>
    <property type="molecule type" value="Genomic_DNA"/>
</dbReference>
<dbReference type="OrthoDB" id="6777263at2759"/>
<feature type="compositionally biased region" description="Acidic residues" evidence="2">
    <location>
        <begin position="272"/>
        <end position="289"/>
    </location>
</feature>
<accession>A0A1I7S1N9</accession>
<reference evidence="5" key="2">
    <citation type="submission" date="2020-08" db="EMBL/GenBank/DDBJ databases">
        <authorList>
            <person name="Kikuchi T."/>
        </authorList>
    </citation>
    <scope>NUCLEOTIDE SEQUENCE</scope>
    <source>
        <strain evidence="4">Ka4C1</strain>
    </source>
</reference>
<organism evidence="6 8">
    <name type="scientific">Bursaphelenchus xylophilus</name>
    <name type="common">Pinewood nematode worm</name>
    <name type="synonym">Aphelenchoides xylophilus</name>
    <dbReference type="NCBI Taxonomy" id="6326"/>
    <lineage>
        <taxon>Eukaryota</taxon>
        <taxon>Metazoa</taxon>
        <taxon>Ecdysozoa</taxon>
        <taxon>Nematoda</taxon>
        <taxon>Chromadorea</taxon>
        <taxon>Rhabditida</taxon>
        <taxon>Tylenchina</taxon>
        <taxon>Tylenchomorpha</taxon>
        <taxon>Aphelenchoidea</taxon>
        <taxon>Aphelenchoididae</taxon>
        <taxon>Bursaphelenchus</taxon>
    </lineage>
</organism>
<dbReference type="SMR" id="A0A1I7S1N9"/>
<feature type="compositionally biased region" description="Gly residues" evidence="2">
    <location>
        <begin position="314"/>
        <end position="366"/>
    </location>
</feature>
<evidence type="ECO:0000256" key="2">
    <source>
        <dbReference type="SAM" id="MobiDB-lite"/>
    </source>
</evidence>
<dbReference type="PANTHER" id="PTHR11208">
    <property type="entry name" value="RNA-BINDING PROTEIN RELATED"/>
    <property type="match status" value="1"/>
</dbReference>
<feature type="compositionally biased region" description="Gly residues" evidence="2">
    <location>
        <begin position="41"/>
        <end position="84"/>
    </location>
</feature>
<dbReference type="WBParaSite" id="BXY_0691700.1">
    <property type="protein sequence ID" value="BXY_0691700.1"/>
    <property type="gene ID" value="BXY_0691700"/>
</dbReference>
<dbReference type="GO" id="GO:0000381">
    <property type="term" value="P:regulation of alternative mRNA splicing, via spliceosome"/>
    <property type="evidence" value="ECO:0007669"/>
    <property type="project" value="TreeGrafter"/>
</dbReference>
<dbReference type="SUPFAM" id="SSF54791">
    <property type="entry name" value="Eukaryotic type KH-domain (KH-domain type I)"/>
    <property type="match status" value="1"/>
</dbReference>
<dbReference type="eggNOG" id="KOG1588">
    <property type="taxonomic scope" value="Eukaryota"/>
</dbReference>
<evidence type="ECO:0000313" key="6">
    <source>
        <dbReference type="Proteomes" id="UP000095284"/>
    </source>
</evidence>